<evidence type="ECO:0000313" key="3">
    <source>
        <dbReference type="Proteomes" id="UP001500102"/>
    </source>
</evidence>
<dbReference type="Gene3D" id="3.30.420.40">
    <property type="match status" value="2"/>
</dbReference>
<proteinExistence type="inferred from homology"/>
<dbReference type="EMBL" id="BAAAQB010000013">
    <property type="protein sequence ID" value="GAA2130657.1"/>
    <property type="molecule type" value="Genomic_DNA"/>
</dbReference>
<dbReference type="Proteomes" id="UP001500102">
    <property type="component" value="Unassembled WGS sequence"/>
</dbReference>
<keyword evidence="3" id="KW-1185">Reference proteome</keyword>
<name>A0ABN2YSF6_9MICC</name>
<comment type="caution">
    <text evidence="2">The sequence shown here is derived from an EMBL/GenBank/DDBJ whole genome shotgun (WGS) entry which is preliminary data.</text>
</comment>
<comment type="similarity">
    <text evidence="1">Belongs to the ROK (NagC/XylR) family.</text>
</comment>
<protein>
    <recommendedName>
        <fullName evidence="4">ROK family protein</fullName>
    </recommendedName>
</protein>
<gene>
    <name evidence="2" type="ORF">GCM10009825_11780</name>
</gene>
<dbReference type="SUPFAM" id="SSF53067">
    <property type="entry name" value="Actin-like ATPase domain"/>
    <property type="match status" value="1"/>
</dbReference>
<evidence type="ECO:0000313" key="2">
    <source>
        <dbReference type="EMBL" id="GAA2130657.1"/>
    </source>
</evidence>
<evidence type="ECO:0008006" key="4">
    <source>
        <dbReference type="Google" id="ProtNLM"/>
    </source>
</evidence>
<organism evidence="2 3">
    <name type="scientific">Arthrobacter humicola</name>
    <dbReference type="NCBI Taxonomy" id="409291"/>
    <lineage>
        <taxon>Bacteria</taxon>
        <taxon>Bacillati</taxon>
        <taxon>Actinomycetota</taxon>
        <taxon>Actinomycetes</taxon>
        <taxon>Micrococcales</taxon>
        <taxon>Micrococcaceae</taxon>
        <taxon>Arthrobacter</taxon>
    </lineage>
</organism>
<sequence length="331" mass="34187">MPNGGVVMSVLLGAREAKVQAFDLSGQPLSAAKRVETGRGGSAAILDSCLAAASSHLNSRDPIPVQLVATGVALDEDAPDLEWPEYFGGRPVVVDSALGAMATAEALSRTPRPQIMLFLDVGKTIDCAVLVHGRTLGVLRTSKGALGHTPVKGTSAKSTSVLACACGITNCLQSIAGEGAIIASLRSDAKDKPDAISDAVRRADAAAVSVLRQAGRHIGDTLLGSIALLRPELITVRTRWRGATDLLLIGLKEAVYAGGAPAVTENLVLASSRNRSAATGIALRAMDAGLAVEPVNRLLSAPPSLSGQRICWPAPRKSTDHQRAHLLTGRG</sequence>
<dbReference type="InterPro" id="IPR043129">
    <property type="entry name" value="ATPase_NBD"/>
</dbReference>
<dbReference type="Pfam" id="PF00480">
    <property type="entry name" value="ROK"/>
    <property type="match status" value="1"/>
</dbReference>
<evidence type="ECO:0000256" key="1">
    <source>
        <dbReference type="ARBA" id="ARBA00006479"/>
    </source>
</evidence>
<accession>A0ABN2YSF6</accession>
<dbReference type="InterPro" id="IPR000600">
    <property type="entry name" value="ROK"/>
</dbReference>
<reference evidence="2 3" key="1">
    <citation type="journal article" date="2019" name="Int. J. Syst. Evol. Microbiol.">
        <title>The Global Catalogue of Microorganisms (GCM) 10K type strain sequencing project: providing services to taxonomists for standard genome sequencing and annotation.</title>
        <authorList>
            <consortium name="The Broad Institute Genomics Platform"/>
            <consortium name="The Broad Institute Genome Sequencing Center for Infectious Disease"/>
            <person name="Wu L."/>
            <person name="Ma J."/>
        </authorList>
    </citation>
    <scope>NUCLEOTIDE SEQUENCE [LARGE SCALE GENOMIC DNA]</scope>
    <source>
        <strain evidence="2 3">JCM 15921</strain>
    </source>
</reference>